<feature type="transmembrane region" description="Helical" evidence="12">
    <location>
        <begin position="362"/>
        <end position="380"/>
    </location>
</feature>
<keyword evidence="6 12" id="KW-1133">Transmembrane helix</keyword>
<evidence type="ECO:0000256" key="4">
    <source>
        <dbReference type="ARBA" id="ARBA00022692"/>
    </source>
</evidence>
<dbReference type="PIRSF" id="PIRSF000439">
    <property type="entry name" value="Oat_ACAT_DAG_ARE"/>
    <property type="match status" value="1"/>
</dbReference>
<proteinExistence type="inferred from homology"/>
<dbReference type="PANTHER" id="PTHR10408:SF19">
    <property type="entry name" value="O-ACYLTRANSFERASE"/>
    <property type="match status" value="1"/>
</dbReference>
<dbReference type="Proteomes" id="UP000694701">
    <property type="component" value="Unplaced"/>
</dbReference>
<dbReference type="GO" id="GO:0005789">
    <property type="term" value="C:endoplasmic reticulum membrane"/>
    <property type="evidence" value="ECO:0007669"/>
    <property type="project" value="UniProtKB-SubCell"/>
</dbReference>
<feature type="active site" evidence="10">
    <location>
        <position position="351"/>
    </location>
</feature>
<evidence type="ECO:0000256" key="9">
    <source>
        <dbReference type="PIRNR" id="PIRNR000439"/>
    </source>
</evidence>
<evidence type="ECO:0000256" key="12">
    <source>
        <dbReference type="SAM" id="Phobius"/>
    </source>
</evidence>
<comment type="subcellular location">
    <subcellularLocation>
        <location evidence="1 9">Endoplasmic reticulum membrane</location>
        <topology evidence="1 9">Multi-pass membrane protein</topology>
    </subcellularLocation>
</comment>
<dbReference type="GO" id="GO:0004144">
    <property type="term" value="F:diacylglycerol O-acyltransferase activity"/>
    <property type="evidence" value="ECO:0007669"/>
    <property type="project" value="TreeGrafter"/>
</dbReference>
<feature type="transmembrane region" description="Helical" evidence="12">
    <location>
        <begin position="259"/>
        <end position="278"/>
    </location>
</feature>
<feature type="region of interest" description="Disordered" evidence="11">
    <location>
        <begin position="1"/>
        <end position="60"/>
    </location>
</feature>
<evidence type="ECO:0000256" key="6">
    <source>
        <dbReference type="ARBA" id="ARBA00022989"/>
    </source>
</evidence>
<dbReference type="GO" id="GO:0019432">
    <property type="term" value="P:triglyceride biosynthetic process"/>
    <property type="evidence" value="ECO:0007669"/>
    <property type="project" value="TreeGrafter"/>
</dbReference>
<keyword evidence="5 9" id="KW-0256">Endoplasmic reticulum</keyword>
<evidence type="ECO:0000256" key="7">
    <source>
        <dbReference type="ARBA" id="ARBA00023136"/>
    </source>
</evidence>
<dbReference type="InterPro" id="IPR014371">
    <property type="entry name" value="Oat_ACAT_DAG_ARE"/>
</dbReference>
<evidence type="ECO:0000256" key="2">
    <source>
        <dbReference type="ARBA" id="ARBA00009010"/>
    </source>
</evidence>
<reference evidence="13" key="1">
    <citation type="submission" date="2025-08" db="UniProtKB">
        <authorList>
            <consortium name="Ensembl"/>
        </authorList>
    </citation>
    <scope>IDENTIFICATION</scope>
</reference>
<feature type="transmembrane region" description="Helical" evidence="12">
    <location>
        <begin position="131"/>
        <end position="151"/>
    </location>
</feature>
<organism evidence="13 14">
    <name type="scientific">Cyprinus carpio</name>
    <name type="common">Common carp</name>
    <dbReference type="NCBI Taxonomy" id="7962"/>
    <lineage>
        <taxon>Eukaryota</taxon>
        <taxon>Metazoa</taxon>
        <taxon>Chordata</taxon>
        <taxon>Craniata</taxon>
        <taxon>Vertebrata</taxon>
        <taxon>Euteleostomi</taxon>
        <taxon>Actinopterygii</taxon>
        <taxon>Neopterygii</taxon>
        <taxon>Teleostei</taxon>
        <taxon>Ostariophysi</taxon>
        <taxon>Cypriniformes</taxon>
        <taxon>Cyprinidae</taxon>
        <taxon>Cyprininae</taxon>
        <taxon>Cyprinus</taxon>
    </lineage>
</organism>
<comment type="similarity">
    <text evidence="2 9">Belongs to the membrane-bound acyltransferase family. Sterol o-acyltransferase subfamily.</text>
</comment>
<name>A0A8C2J253_CYPCA</name>
<keyword evidence="7 9" id="KW-0472">Membrane</keyword>
<feature type="transmembrane region" description="Helical" evidence="12">
    <location>
        <begin position="337"/>
        <end position="355"/>
    </location>
</feature>
<dbReference type="PANTHER" id="PTHR10408">
    <property type="entry name" value="STEROL O-ACYLTRANSFERASE"/>
    <property type="match status" value="1"/>
</dbReference>
<dbReference type="AlphaFoldDB" id="A0A8C2J253"/>
<protein>
    <recommendedName>
        <fullName evidence="9">O-acyltransferase</fullName>
    </recommendedName>
</protein>
<feature type="compositionally biased region" description="Basic and acidic residues" evidence="11">
    <location>
        <begin position="40"/>
        <end position="60"/>
    </location>
</feature>
<evidence type="ECO:0000313" key="13">
    <source>
        <dbReference type="Ensembl" id="ENSCCRP00020088772.1"/>
    </source>
</evidence>
<accession>A0A8C2J253</accession>
<evidence type="ECO:0000256" key="11">
    <source>
        <dbReference type="SAM" id="MobiDB-lite"/>
    </source>
</evidence>
<dbReference type="Ensembl" id="ENSCCRT00020097058.1">
    <property type="protein sequence ID" value="ENSCCRP00020088772.1"/>
    <property type="gene ID" value="ENSCCRG00020040756.1"/>
</dbReference>
<feature type="compositionally biased region" description="Low complexity" evidence="11">
    <location>
        <begin position="19"/>
        <end position="29"/>
    </location>
</feature>
<evidence type="ECO:0000256" key="1">
    <source>
        <dbReference type="ARBA" id="ARBA00004477"/>
    </source>
</evidence>
<dbReference type="InterPro" id="IPR004299">
    <property type="entry name" value="MBOAT_fam"/>
</dbReference>
<sequence length="426" mass="48892">MGDRSERGSAKHKRRTTIAGDAAGAQAKRGGAGETLSGQVKEKEQRHETPANKHKSHSDAGDDAFSCHKLQESLLSSNSGYSNYRGILNWCVVMLVRFECIWQLMSNIACPKISMFSLDEFGTISECTGTFLHCINLAALLFVPAATVLSVSSMTPVGGVMALGVFTVLFLKLYSYRDVNKWCRESRRAKARTLSRSHSCKFLYSHAFLCMNANASRYTIALFLMQLMIGLIQQWMVPTIQNSMKPFQDMDLSRIVERLLKLAVPNHFIWLIFFYWYFHSSMNFVAELMQFGDREFYRDWWNSETIPYFWSNWNIPVHKWCLRHFYKPMLVKGVNKFTAQLAVFFMSAFFHEYLVSVPLKMFRLWAFLGMMAQIPLAYFVGRFLRGNYGNAAVWMSLIIGQPIAVLMYFHDYYVLHYGNAAEGVAA</sequence>
<evidence type="ECO:0000256" key="10">
    <source>
        <dbReference type="PIRSR" id="PIRSR000439-1"/>
    </source>
</evidence>
<feature type="transmembrane region" description="Helical" evidence="12">
    <location>
        <begin position="157"/>
        <end position="176"/>
    </location>
</feature>
<evidence type="ECO:0000313" key="14">
    <source>
        <dbReference type="Proteomes" id="UP000694701"/>
    </source>
</evidence>
<keyword evidence="4 12" id="KW-0812">Transmembrane</keyword>
<keyword evidence="8 9" id="KW-0012">Acyltransferase</keyword>
<evidence type="ECO:0000256" key="8">
    <source>
        <dbReference type="ARBA" id="ARBA00023315"/>
    </source>
</evidence>
<feature type="transmembrane region" description="Helical" evidence="12">
    <location>
        <begin position="220"/>
        <end position="238"/>
    </location>
</feature>
<feature type="transmembrane region" description="Helical" evidence="12">
    <location>
        <begin position="392"/>
        <end position="409"/>
    </location>
</feature>
<evidence type="ECO:0000256" key="5">
    <source>
        <dbReference type="ARBA" id="ARBA00022824"/>
    </source>
</evidence>
<dbReference type="Pfam" id="PF03062">
    <property type="entry name" value="MBOAT"/>
    <property type="match status" value="1"/>
</dbReference>
<evidence type="ECO:0000256" key="3">
    <source>
        <dbReference type="ARBA" id="ARBA00022679"/>
    </source>
</evidence>
<keyword evidence="3 9" id="KW-0808">Transferase</keyword>